<dbReference type="AlphaFoldDB" id="A0A7Y6BTR4"/>
<dbReference type="Gene3D" id="2.60.40.10">
    <property type="entry name" value="Immunoglobulins"/>
    <property type="match status" value="2"/>
</dbReference>
<keyword evidence="2" id="KW-1185">Reference proteome</keyword>
<gene>
    <name evidence="1" type="ORF">HP552_05440</name>
</gene>
<evidence type="ECO:0000313" key="2">
    <source>
        <dbReference type="Proteomes" id="UP000526125"/>
    </source>
</evidence>
<dbReference type="Proteomes" id="UP000526125">
    <property type="component" value="Unassembled WGS sequence"/>
</dbReference>
<sequence length="995" mass="110620">MIVKNSNRSKIMKRAIMVTLLLVVPMLAFIGYRVWAAATPPSYGTQFYPYTREKVVTVTGDLTPSGPGRPELEYAHRDAYALWSDIRFRDLATREWGKATPAGEYKGVITFNIIESEAQDDFNKREGYNLIPLKENGVEYGPVKMVAEWANGNPDYIINKLKAGSDESNYYLKASNRYFIGSVSTSNTWYRLPSLISLSGGGLNMATDMVAQTPTTSTNRGVTFPSFKTTYSTTPWPKIFAMFGTDGTEERQIVNSTNGKLRISTTTSSYSGNKHKLWFLEGKFTQEEILKEINKTTAASGKSDATRFDSFAKNVYKEISTNSKQTFNYNTTIPVSEIKKITKADGTVRDYTLVVSDGYDRIAVKDFKLGLYDPDLAVDPDSITITPAAPQPAGSTATVSIDVLNNSTKDVESTYLLWRWNSTTAAQKIPIANFKAGERRTLQIEVKFPSHPDLLVFNINGYKDSPPNESDWDNNRAVYKVGTGSVNLVAKDIRVTPSKPQEGQSAKFQVLVVNESYTETVTNTTLDWSVNGVAKARIDSITLAPREQKWISDLKVDKVPEGSKLTIKAEVNKGHDRPANEYKEGVQNPWLDNVIQKEYDLTNRTLNLFVKSISSGTATQSQNVTTRIEVGRENLPGDSLDAKSFDVKLFLVDANGQDTLVGTQQVTFSKPGENKTIMMAWNTGNRDLGNYNLVATINLPPTQGEKTYQDNQLSSGFTIYGSPTNGTCKVTNHTSDISGTYTYCARYNTSYDEDGNPTTYCVRYETGYYYEYFNSNFNKTVSGTFVQENADEINGRDVPLVRSGSSTIKAGQGFNFVIDSRYTEDRGLTGNIYRAVAHFPKADGTIEDIELVKLSSSTNQVQWGLPLAWVAKHGDEVIYRESGNPGSNDPEDDNYYYPGGRAYYSSLNMPAGTYNVGIDMYATGVNSLTQCLNVQFTVSGNLMDDFYVRQVMPEDPFPSELFPSGATLPWAGSESILKQLSDWVNFSEETINWPN</sequence>
<reference evidence="1 2" key="1">
    <citation type="submission" date="2020-05" db="EMBL/GenBank/DDBJ databases">
        <title>Genome Sequencing of Type Strains.</title>
        <authorList>
            <person name="Lemaire J.F."/>
            <person name="Inderbitzin P."/>
            <person name="Gregorio O.A."/>
            <person name="Collins S.B."/>
            <person name="Wespe N."/>
            <person name="Knight-Connoni V."/>
        </authorList>
    </citation>
    <scope>NUCLEOTIDE SEQUENCE [LARGE SCALE GENOMIC DNA]</scope>
    <source>
        <strain evidence="1 2">LMG 21957</strain>
    </source>
</reference>
<evidence type="ECO:0000313" key="1">
    <source>
        <dbReference type="EMBL" id="NUU74684.1"/>
    </source>
</evidence>
<protein>
    <recommendedName>
        <fullName evidence="3">CARDB domain-containing protein</fullName>
    </recommendedName>
</protein>
<name>A0A7Y6BTR4_9BACL</name>
<dbReference type="EMBL" id="JABMCB010000154">
    <property type="protein sequence ID" value="NUU74684.1"/>
    <property type="molecule type" value="Genomic_DNA"/>
</dbReference>
<evidence type="ECO:0008006" key="3">
    <source>
        <dbReference type="Google" id="ProtNLM"/>
    </source>
</evidence>
<proteinExistence type="predicted"/>
<organism evidence="1 2">
    <name type="scientific">Paenibacillus xylanilyticus</name>
    <dbReference type="NCBI Taxonomy" id="248903"/>
    <lineage>
        <taxon>Bacteria</taxon>
        <taxon>Bacillati</taxon>
        <taxon>Bacillota</taxon>
        <taxon>Bacilli</taxon>
        <taxon>Bacillales</taxon>
        <taxon>Paenibacillaceae</taxon>
        <taxon>Paenibacillus</taxon>
    </lineage>
</organism>
<dbReference type="InterPro" id="IPR013783">
    <property type="entry name" value="Ig-like_fold"/>
</dbReference>
<comment type="caution">
    <text evidence="1">The sequence shown here is derived from an EMBL/GenBank/DDBJ whole genome shotgun (WGS) entry which is preliminary data.</text>
</comment>
<dbReference type="RefSeq" id="WP_024634161.1">
    <property type="nucleotide sequence ID" value="NZ_JABMCB010000154.1"/>
</dbReference>
<accession>A0A7Y6BTR4</accession>